<sequence length="398" mass="42317">MSLFHVATTLLRQVPPEHRLALAQGALKLTGSVLRETKTGRIVGFLQEAGPIAKPLSGALGKGVSAFASTGNAGLAAGTVAADLAMQAGRLMQNAAIQKDVNRVEASTGRIEEGVGRIEDKLDTMDGKLDGLSNQFGQGVDLLSNLGIANLALSASGLGISVVGFGVMTAKLNRVQETLRGMGDRIGMIGSQIERVRQDLIDADFVQIHSLTSLYEESWQFGDKGRAEQQWLRINQDARTLQDRFVRRAHDLLTEDIGNMALADAMLDSATLASGLRVAALAACNEAPMAISVAQEAASQVEMLTGSIGLVELSALNLNSQAEAGSSDYELAMIEARDAARPLLEKIRGREAATATRAAPLPLLQHRGIAPREWLEEARSEREAPILMLSADESETTS</sequence>
<reference evidence="1 2" key="1">
    <citation type="journal article" date="2021" name="Int. J. Syst. Evol. Microbiol.">
        <title>Novosphingobium decolorationis sp. nov., an aniline blue-decolourizing bacterium isolated from East Pacific sediment.</title>
        <authorList>
            <person name="Chen X."/>
            <person name="Dong B."/>
            <person name="Chen T."/>
            <person name="Ren N."/>
            <person name="Wang J."/>
            <person name="Xu Y."/>
            <person name="Yang J."/>
            <person name="Zhu S."/>
            <person name="Chen J."/>
        </authorList>
    </citation>
    <scope>NUCLEOTIDE SEQUENCE [LARGE SCALE GENOMIC DNA]</scope>
    <source>
        <strain evidence="1 2">502str22</strain>
    </source>
</reference>
<gene>
    <name evidence="1" type="ORF">HT578_17045</name>
</gene>
<name>A0ABX8E7L9_9SPHN</name>
<dbReference type="RefSeq" id="WP_213500829.1">
    <property type="nucleotide sequence ID" value="NZ_CP054856.1"/>
</dbReference>
<keyword evidence="2" id="KW-1185">Reference proteome</keyword>
<evidence type="ECO:0000313" key="2">
    <source>
        <dbReference type="Proteomes" id="UP000677126"/>
    </source>
</evidence>
<protein>
    <submittedName>
        <fullName evidence="1">Uncharacterized protein</fullName>
    </submittedName>
</protein>
<evidence type="ECO:0000313" key="1">
    <source>
        <dbReference type="EMBL" id="QVM85172.1"/>
    </source>
</evidence>
<proteinExistence type="predicted"/>
<dbReference type="Proteomes" id="UP000677126">
    <property type="component" value="Chromosome"/>
</dbReference>
<organism evidence="1 2">
    <name type="scientific">Novosphingobium decolorationis</name>
    <dbReference type="NCBI Taxonomy" id="2698673"/>
    <lineage>
        <taxon>Bacteria</taxon>
        <taxon>Pseudomonadati</taxon>
        <taxon>Pseudomonadota</taxon>
        <taxon>Alphaproteobacteria</taxon>
        <taxon>Sphingomonadales</taxon>
        <taxon>Sphingomonadaceae</taxon>
        <taxon>Novosphingobium</taxon>
    </lineage>
</organism>
<accession>A0ABX8E7L9</accession>
<dbReference type="EMBL" id="CP054856">
    <property type="protein sequence ID" value="QVM85172.1"/>
    <property type="molecule type" value="Genomic_DNA"/>
</dbReference>